<name>A0AAU9LLD0_9ASTR</name>
<sequence>MFVSLVPGNSAKTLSRYTDMVDDVIRTEDEKLQHLSELARVNLKEMNFSDSILALERHFVLPPTFWEDVQAVQDSAGLAGFQGELQQLQDLRRVNHFLKLVVQTKELLQKDATKDAQFRSQFGTRWIRPQSSMLTKNSQDRLNKFTSNLKQSCR</sequence>
<dbReference type="Proteomes" id="UP001157418">
    <property type="component" value="Unassembled WGS sequence"/>
</dbReference>
<dbReference type="GO" id="GO:0043328">
    <property type="term" value="P:protein transport to vacuole involved in ubiquitin-dependent protein catabolic process via the multivesicular body sorting pathway"/>
    <property type="evidence" value="ECO:0007669"/>
    <property type="project" value="TreeGrafter"/>
</dbReference>
<dbReference type="InterPro" id="IPR025304">
    <property type="entry name" value="ALIX_V_dom"/>
</dbReference>
<dbReference type="GO" id="GO:0005768">
    <property type="term" value="C:endosome"/>
    <property type="evidence" value="ECO:0007669"/>
    <property type="project" value="TreeGrafter"/>
</dbReference>
<evidence type="ECO:0000259" key="1">
    <source>
        <dbReference type="Pfam" id="PF13949"/>
    </source>
</evidence>
<dbReference type="PANTHER" id="PTHR23030:SF30">
    <property type="entry name" value="TYROSINE-PROTEIN PHOSPHATASE NON-RECEPTOR TYPE 23"/>
    <property type="match status" value="1"/>
</dbReference>
<proteinExistence type="predicted"/>
<reference evidence="2 3" key="1">
    <citation type="submission" date="2022-01" db="EMBL/GenBank/DDBJ databases">
        <authorList>
            <person name="Xiong W."/>
            <person name="Schranz E."/>
        </authorList>
    </citation>
    <scope>NUCLEOTIDE SEQUENCE [LARGE SCALE GENOMIC DNA]</scope>
</reference>
<dbReference type="PANTHER" id="PTHR23030">
    <property type="entry name" value="PCD6 INTERACTING PROTEIN-RELATED"/>
    <property type="match status" value="1"/>
</dbReference>
<keyword evidence="3" id="KW-1185">Reference proteome</keyword>
<evidence type="ECO:0000313" key="2">
    <source>
        <dbReference type="EMBL" id="CAH1414131.1"/>
    </source>
</evidence>
<dbReference type="Gene3D" id="1.20.120.560">
    <property type="entry name" value="alix/aip1 in complex with the ypdl late domain"/>
    <property type="match status" value="1"/>
</dbReference>
<dbReference type="Gene3D" id="1.20.140.50">
    <property type="entry name" value="alix/aip1 like domains"/>
    <property type="match status" value="1"/>
</dbReference>
<evidence type="ECO:0000313" key="3">
    <source>
        <dbReference type="Proteomes" id="UP001157418"/>
    </source>
</evidence>
<feature type="domain" description="ALIX V-shaped" evidence="1">
    <location>
        <begin position="61"/>
        <end position="152"/>
    </location>
</feature>
<accession>A0AAU9LLD0</accession>
<dbReference type="EMBL" id="CAKMRJ010000001">
    <property type="protein sequence ID" value="CAH1414131.1"/>
    <property type="molecule type" value="Genomic_DNA"/>
</dbReference>
<dbReference type="AlphaFoldDB" id="A0AAU9LLD0"/>
<dbReference type="Pfam" id="PF13949">
    <property type="entry name" value="ALIX_LYPXL_bnd"/>
    <property type="match status" value="1"/>
</dbReference>
<protein>
    <recommendedName>
        <fullName evidence="1">ALIX V-shaped domain-containing protein</fullName>
    </recommendedName>
</protein>
<organism evidence="2 3">
    <name type="scientific">Lactuca virosa</name>
    <dbReference type="NCBI Taxonomy" id="75947"/>
    <lineage>
        <taxon>Eukaryota</taxon>
        <taxon>Viridiplantae</taxon>
        <taxon>Streptophyta</taxon>
        <taxon>Embryophyta</taxon>
        <taxon>Tracheophyta</taxon>
        <taxon>Spermatophyta</taxon>
        <taxon>Magnoliopsida</taxon>
        <taxon>eudicotyledons</taxon>
        <taxon>Gunneridae</taxon>
        <taxon>Pentapetalae</taxon>
        <taxon>asterids</taxon>
        <taxon>campanulids</taxon>
        <taxon>Asterales</taxon>
        <taxon>Asteraceae</taxon>
        <taxon>Cichorioideae</taxon>
        <taxon>Cichorieae</taxon>
        <taxon>Lactucinae</taxon>
        <taxon>Lactuca</taxon>
    </lineage>
</organism>
<gene>
    <name evidence="2" type="ORF">LVIROSA_LOCUS2061</name>
</gene>
<comment type="caution">
    <text evidence="2">The sequence shown here is derived from an EMBL/GenBank/DDBJ whole genome shotgun (WGS) entry which is preliminary data.</text>
</comment>